<dbReference type="SUPFAM" id="SSF52374">
    <property type="entry name" value="Nucleotidylyl transferase"/>
    <property type="match status" value="1"/>
</dbReference>
<evidence type="ECO:0000313" key="2">
    <source>
        <dbReference type="Proteomes" id="UP001310890"/>
    </source>
</evidence>
<accession>A0AAN7YT47</accession>
<dbReference type="GO" id="GO:0016887">
    <property type="term" value="F:ATP hydrolysis activity"/>
    <property type="evidence" value="ECO:0007669"/>
    <property type="project" value="TreeGrafter"/>
</dbReference>
<dbReference type="PANTHER" id="PTHR31285">
    <property type="entry name" value="NICOTINAMIDE MONONUCLEOTIDE ADENYLYLTRANSFERASE"/>
    <property type="match status" value="1"/>
</dbReference>
<proteinExistence type="predicted"/>
<evidence type="ECO:0000313" key="1">
    <source>
        <dbReference type="EMBL" id="KAK5116614.1"/>
    </source>
</evidence>
<dbReference type="PANTHER" id="PTHR31285:SF0">
    <property type="entry name" value="NICOTINAMIDE MONONUCLEOTIDE ADENYLYLTRANSFERASE"/>
    <property type="match status" value="1"/>
</dbReference>
<name>A0AAN7YT47_9PEZI</name>
<dbReference type="GO" id="GO:0000309">
    <property type="term" value="F:nicotinamide-nucleotide adenylyltransferase activity"/>
    <property type="evidence" value="ECO:0007669"/>
    <property type="project" value="TreeGrafter"/>
</dbReference>
<evidence type="ECO:0008006" key="3">
    <source>
        <dbReference type="Google" id="ProtNLM"/>
    </source>
</evidence>
<gene>
    <name evidence="1" type="ORF">LTR62_007288</name>
</gene>
<dbReference type="AlphaFoldDB" id="A0AAN7YT47"/>
<dbReference type="Proteomes" id="UP001310890">
    <property type="component" value="Unassembled WGS sequence"/>
</dbReference>
<comment type="caution">
    <text evidence="1">The sequence shown here is derived from an EMBL/GenBank/DDBJ whole genome shotgun (WGS) entry which is preliminary data.</text>
</comment>
<dbReference type="Gene3D" id="3.40.50.620">
    <property type="entry name" value="HUPs"/>
    <property type="match status" value="1"/>
</dbReference>
<dbReference type="GO" id="GO:0005737">
    <property type="term" value="C:cytoplasm"/>
    <property type="evidence" value="ECO:0007669"/>
    <property type="project" value="TreeGrafter"/>
</dbReference>
<reference evidence="1" key="1">
    <citation type="submission" date="2023-08" db="EMBL/GenBank/DDBJ databases">
        <title>Black Yeasts Isolated from many extreme environments.</title>
        <authorList>
            <person name="Coleine C."/>
            <person name="Stajich J.E."/>
            <person name="Selbmann L."/>
        </authorList>
    </citation>
    <scope>NUCLEOTIDE SEQUENCE</scope>
    <source>
        <strain evidence="1">CCFEE 5401</strain>
    </source>
</reference>
<dbReference type="InterPro" id="IPR014729">
    <property type="entry name" value="Rossmann-like_a/b/a_fold"/>
</dbReference>
<dbReference type="EMBL" id="JAVRRL010000007">
    <property type="protein sequence ID" value="KAK5116614.1"/>
    <property type="molecule type" value="Genomic_DNA"/>
</dbReference>
<dbReference type="GO" id="GO:0005634">
    <property type="term" value="C:nucleus"/>
    <property type="evidence" value="ECO:0007669"/>
    <property type="project" value="TreeGrafter"/>
</dbReference>
<organism evidence="1 2">
    <name type="scientific">Meristemomyces frigidus</name>
    <dbReference type="NCBI Taxonomy" id="1508187"/>
    <lineage>
        <taxon>Eukaryota</taxon>
        <taxon>Fungi</taxon>
        <taxon>Dikarya</taxon>
        <taxon>Ascomycota</taxon>
        <taxon>Pezizomycotina</taxon>
        <taxon>Dothideomycetes</taxon>
        <taxon>Dothideomycetidae</taxon>
        <taxon>Mycosphaerellales</taxon>
        <taxon>Teratosphaeriaceae</taxon>
        <taxon>Meristemomyces</taxon>
    </lineage>
</organism>
<protein>
    <recommendedName>
        <fullName evidence="3">Nicotinamide-nucleotide adenylyltransferase</fullName>
    </recommendedName>
</protein>
<sequence>MSSEETMVSKLSPTTYRTLTTQLATALQTFQSSDAKFRVLKTITTTDLLPHDPIKLPPSESPKTLFILDSSFNPPSIAHQTLALSALANTSSTAHPKPHRLLLLFATMNAEKAPSAASFDQRLTLMTLFATDLLSHLKEIPATHSVPTGIDIGVTNQPYYTDKSHAIDTEATHENYPSQPAHVHMVGYDTLTRFLAPKYYPNFHPPLAALEPFFSAGHGLRVTLRPDADFGSEEEQRAFVRRVESGEMEREGAKREWAGQIEVVPANERTGVSSTRIRRAAKSGEWEVVGELCTERVAAYVRSEGLYEGDDRGAKMA</sequence>